<feature type="domain" description="SET" evidence="1">
    <location>
        <begin position="1"/>
        <end position="146"/>
    </location>
</feature>
<dbReference type="Pfam" id="PF00856">
    <property type="entry name" value="SET"/>
    <property type="match status" value="1"/>
</dbReference>
<dbReference type="PANTHER" id="PTHR47332">
    <property type="entry name" value="SET DOMAIN-CONTAINING PROTEIN 5"/>
    <property type="match status" value="1"/>
</dbReference>
<accession>A0A4U7AL64</accession>
<dbReference type="PANTHER" id="PTHR47332:SF4">
    <property type="entry name" value="SET DOMAIN-CONTAINING PROTEIN 5"/>
    <property type="match status" value="1"/>
</dbReference>
<dbReference type="Gene3D" id="2.170.270.10">
    <property type="entry name" value="SET domain"/>
    <property type="match status" value="1"/>
</dbReference>
<dbReference type="InterPro" id="IPR001214">
    <property type="entry name" value="SET_dom"/>
</dbReference>
<dbReference type="CDD" id="cd20071">
    <property type="entry name" value="SET_SMYD"/>
    <property type="match status" value="1"/>
</dbReference>
<dbReference type="SUPFAM" id="SSF82199">
    <property type="entry name" value="SET domain"/>
    <property type="match status" value="1"/>
</dbReference>
<evidence type="ECO:0000313" key="3">
    <source>
        <dbReference type="Proteomes" id="UP000308133"/>
    </source>
</evidence>
<sequence>MTSSLHNIQEIPGKGRGVIATVFIPKGTRIISEPPLFRVRREGSSKDLQKTILKKVASLDNEQQQQFFDLHDAFYDASDSYLGRVRTNALPLGSNSLEGGIFLESSRINHSCIQNAQHTWNEDLQRLTVHALRDISEGEEVTIFYLSDRPNHRARSEALFSSFRFTCSCSLCSLPDNERQKSDKNLDEIKRLDESIGDGITILSAPLQALHDVRKLLDLLSDEGIADASVPRAYYDAFQIAVMHSDLARGSMFAERAAATRVLVEGNDSPTVRKMQRFAEDPSNHPGYGYTEKWKTTTVDVRTVLDKGECEGWLWREVQVRDGHYADLRSEVAFPSFKNLPSDSGIDMRYFGTSDGFNYGPVKHWCFLGEIIDVQTFLRLRLVVKDKTNQRLIIAFHTDERGGELDLTLLQKGYTVAVLYAENHGFLDMTEGIRHEIPGNLKNNIPSLRGLALVRDVIEELRLFEPVLDAACSGIVIR</sequence>
<dbReference type="AlphaFoldDB" id="A0A4U7AL64"/>
<dbReference type="PROSITE" id="PS50280">
    <property type="entry name" value="SET"/>
    <property type="match status" value="1"/>
</dbReference>
<comment type="caution">
    <text evidence="2">The sequence shown here is derived from an EMBL/GenBank/DDBJ whole genome shotgun (WGS) entry which is preliminary data.</text>
</comment>
<proteinExistence type="predicted"/>
<reference evidence="2 3" key="1">
    <citation type="submission" date="2018-02" db="EMBL/GenBank/DDBJ databases">
        <title>Draft genome sequences of Elsinoe sp., causing black scab on jojoba.</title>
        <authorList>
            <person name="Stodart B."/>
            <person name="Jeffress S."/>
            <person name="Ash G."/>
            <person name="Arun Chinnappa K."/>
        </authorList>
    </citation>
    <scope>NUCLEOTIDE SEQUENCE [LARGE SCALE GENOMIC DNA]</scope>
    <source>
        <strain evidence="2 3">Hillstone_2</strain>
    </source>
</reference>
<evidence type="ECO:0000259" key="1">
    <source>
        <dbReference type="PROSITE" id="PS50280"/>
    </source>
</evidence>
<organism evidence="2 3">
    <name type="scientific">Elsinoe australis</name>
    <dbReference type="NCBI Taxonomy" id="40998"/>
    <lineage>
        <taxon>Eukaryota</taxon>
        <taxon>Fungi</taxon>
        <taxon>Dikarya</taxon>
        <taxon>Ascomycota</taxon>
        <taxon>Pezizomycotina</taxon>
        <taxon>Dothideomycetes</taxon>
        <taxon>Dothideomycetidae</taxon>
        <taxon>Myriangiales</taxon>
        <taxon>Elsinoaceae</taxon>
        <taxon>Elsinoe</taxon>
    </lineage>
</organism>
<dbReference type="InterPro" id="IPR053185">
    <property type="entry name" value="SET_domain_protein"/>
</dbReference>
<dbReference type="InterPro" id="IPR046341">
    <property type="entry name" value="SET_dom_sf"/>
</dbReference>
<dbReference type="EMBL" id="PTQR01000126">
    <property type="protein sequence ID" value="TKX18743.1"/>
    <property type="molecule type" value="Genomic_DNA"/>
</dbReference>
<protein>
    <submittedName>
        <fullName evidence="2">SET domain-containing protein 12</fullName>
    </submittedName>
</protein>
<dbReference type="Proteomes" id="UP000308133">
    <property type="component" value="Unassembled WGS sequence"/>
</dbReference>
<evidence type="ECO:0000313" key="2">
    <source>
        <dbReference type="EMBL" id="TKX18743.1"/>
    </source>
</evidence>
<name>A0A4U7AL64_9PEZI</name>
<gene>
    <name evidence="2" type="ORF">C1H76_9004</name>
</gene>
<dbReference type="SMART" id="SM00317">
    <property type="entry name" value="SET"/>
    <property type="match status" value="1"/>
</dbReference>